<proteinExistence type="predicted"/>
<keyword evidence="1" id="KW-0472">Membrane</keyword>
<comment type="caution">
    <text evidence="2">The sequence shown here is derived from an EMBL/GenBank/DDBJ whole genome shotgun (WGS) entry which is preliminary data.</text>
</comment>
<name>A0ABR6GP73_9BURK</name>
<keyword evidence="1" id="KW-0812">Transmembrane</keyword>
<protein>
    <submittedName>
        <fullName evidence="2">Uncharacterized protein</fullName>
    </submittedName>
</protein>
<evidence type="ECO:0000313" key="3">
    <source>
        <dbReference type="Proteomes" id="UP000574369"/>
    </source>
</evidence>
<dbReference type="RefSeq" id="WP_088449813.1">
    <property type="nucleotide sequence ID" value="NZ_JACHXO010000002.1"/>
</dbReference>
<organism evidence="2 3">
    <name type="scientific">Roseateles terrae</name>
    <dbReference type="NCBI Taxonomy" id="431060"/>
    <lineage>
        <taxon>Bacteria</taxon>
        <taxon>Pseudomonadati</taxon>
        <taxon>Pseudomonadota</taxon>
        <taxon>Betaproteobacteria</taxon>
        <taxon>Burkholderiales</taxon>
        <taxon>Sphaerotilaceae</taxon>
        <taxon>Roseateles</taxon>
    </lineage>
</organism>
<evidence type="ECO:0000256" key="1">
    <source>
        <dbReference type="SAM" id="Phobius"/>
    </source>
</evidence>
<evidence type="ECO:0000313" key="2">
    <source>
        <dbReference type="EMBL" id="MBB3193913.1"/>
    </source>
</evidence>
<dbReference type="EMBL" id="JACHXO010000002">
    <property type="protein sequence ID" value="MBB3193913.1"/>
    <property type="molecule type" value="Genomic_DNA"/>
</dbReference>
<gene>
    <name evidence="2" type="ORF">FHS28_001298</name>
</gene>
<accession>A0ABR6GP73</accession>
<dbReference type="Proteomes" id="UP000574369">
    <property type="component" value="Unassembled WGS sequence"/>
</dbReference>
<sequence>MSLEEAENSMSFRARNAMVTYWQKVVGIATGLSVIVGVAISVSHLAALVEDNKRASTTNRLQALQQIQSILREDDEIRSHARQFLRDSAPVIQPNVDALIRTAGTGEDFYLSPAMKDFAIVHHHYEQLGALVKLGYIDFPLVFEVIPFPDGYMHTVQPIRDALTLHWRGIGQRPLRGFGSNIDYLQACFEYSRAHPAAPPQCPDQTPLTH</sequence>
<reference evidence="2 3" key="1">
    <citation type="submission" date="2020-08" db="EMBL/GenBank/DDBJ databases">
        <title>Genomic Encyclopedia of Type Strains, Phase III (KMG-III): the genomes of soil and plant-associated and newly described type strains.</title>
        <authorList>
            <person name="Whitman W."/>
        </authorList>
    </citation>
    <scope>NUCLEOTIDE SEQUENCE [LARGE SCALE GENOMIC DNA]</scope>
    <source>
        <strain evidence="2 3">CECT 7247</strain>
    </source>
</reference>
<keyword evidence="3" id="KW-1185">Reference proteome</keyword>
<feature type="transmembrane region" description="Helical" evidence="1">
    <location>
        <begin position="25"/>
        <end position="49"/>
    </location>
</feature>
<keyword evidence="1" id="KW-1133">Transmembrane helix</keyword>